<dbReference type="Proteomes" id="UP000298097">
    <property type="component" value="Unassembled WGS sequence"/>
</dbReference>
<sequence>MNQIELTKGLYLAKKPAKEYFNLVDHYGVIDIGNVSGLFHNAGQSPIVIEKIAGKGNVANYASSDWIIIGKVKDHHILSAKIRLKTALNDPTYDLLGNNCEHFARFITEGKKRSTQVNVFAMAAMAGLVFLMSQD</sequence>
<organism evidence="2 3">
    <name type="scientific">Leptospira andrefontaineae</name>
    <dbReference type="NCBI Taxonomy" id="2484976"/>
    <lineage>
        <taxon>Bacteria</taxon>
        <taxon>Pseudomonadati</taxon>
        <taxon>Spirochaetota</taxon>
        <taxon>Spirochaetia</taxon>
        <taxon>Leptospirales</taxon>
        <taxon>Leptospiraceae</taxon>
        <taxon>Leptospira</taxon>
    </lineage>
</organism>
<accession>A0A4R9H959</accession>
<gene>
    <name evidence="2" type="ORF">EHO65_06865</name>
</gene>
<comment type="caution">
    <text evidence="2">The sequence shown here is derived from an EMBL/GenBank/DDBJ whole genome shotgun (WGS) entry which is preliminary data.</text>
</comment>
<evidence type="ECO:0000313" key="2">
    <source>
        <dbReference type="EMBL" id="TGK42468.1"/>
    </source>
</evidence>
<protein>
    <recommendedName>
        <fullName evidence="4">LRAT domain-containing protein</fullName>
    </recommendedName>
</protein>
<keyword evidence="1" id="KW-0812">Transmembrane</keyword>
<dbReference type="EMBL" id="RQEY01000010">
    <property type="protein sequence ID" value="TGK42468.1"/>
    <property type="molecule type" value="Genomic_DNA"/>
</dbReference>
<keyword evidence="1" id="KW-0472">Membrane</keyword>
<name>A0A4R9H959_9LEPT</name>
<reference evidence="2" key="1">
    <citation type="journal article" date="2019" name="PLoS Negl. Trop. Dis.">
        <title>Revisiting the worldwide diversity of Leptospira species in the environment.</title>
        <authorList>
            <person name="Vincent A.T."/>
            <person name="Schiettekatte O."/>
            <person name="Bourhy P."/>
            <person name="Veyrier F.J."/>
            <person name="Picardeau M."/>
        </authorList>
    </citation>
    <scope>NUCLEOTIDE SEQUENCE [LARGE SCALE GENOMIC DNA]</scope>
    <source>
        <strain evidence="2">201800301</strain>
    </source>
</reference>
<proteinExistence type="predicted"/>
<evidence type="ECO:0000256" key="1">
    <source>
        <dbReference type="SAM" id="Phobius"/>
    </source>
</evidence>
<dbReference type="AlphaFoldDB" id="A0A4R9H959"/>
<dbReference type="Gene3D" id="3.90.1720.10">
    <property type="entry name" value="endopeptidase domain like (from Nostoc punctiforme)"/>
    <property type="match status" value="1"/>
</dbReference>
<dbReference type="OrthoDB" id="7915178at2"/>
<dbReference type="RefSeq" id="WP_135773382.1">
    <property type="nucleotide sequence ID" value="NZ_RQEY01000010.1"/>
</dbReference>
<evidence type="ECO:0000313" key="3">
    <source>
        <dbReference type="Proteomes" id="UP000298097"/>
    </source>
</evidence>
<keyword evidence="3" id="KW-1185">Reference proteome</keyword>
<keyword evidence="1" id="KW-1133">Transmembrane helix</keyword>
<evidence type="ECO:0008006" key="4">
    <source>
        <dbReference type="Google" id="ProtNLM"/>
    </source>
</evidence>
<feature type="transmembrane region" description="Helical" evidence="1">
    <location>
        <begin position="115"/>
        <end position="133"/>
    </location>
</feature>